<dbReference type="AlphaFoldDB" id="A0A699HMA6"/>
<dbReference type="PANTHER" id="PTHR33067:SF9">
    <property type="entry name" value="RNA-DIRECTED DNA POLYMERASE"/>
    <property type="match status" value="1"/>
</dbReference>
<dbReference type="PANTHER" id="PTHR33067">
    <property type="entry name" value="RNA-DIRECTED DNA POLYMERASE-RELATED"/>
    <property type="match status" value="1"/>
</dbReference>
<dbReference type="EMBL" id="BKCJ010178211">
    <property type="protein sequence ID" value="GEY43403.1"/>
    <property type="molecule type" value="Genomic_DNA"/>
</dbReference>
<dbReference type="Gene3D" id="2.40.70.10">
    <property type="entry name" value="Acid Proteases"/>
    <property type="match status" value="1"/>
</dbReference>
<accession>A0A699HMA6</accession>
<dbReference type="CDD" id="cd00303">
    <property type="entry name" value="retropepsin_like"/>
    <property type="match status" value="1"/>
</dbReference>
<dbReference type="InterPro" id="IPR021109">
    <property type="entry name" value="Peptidase_aspartic_dom_sf"/>
</dbReference>
<gene>
    <name evidence="1" type="ORF">Tci_415377</name>
</gene>
<evidence type="ECO:0008006" key="2">
    <source>
        <dbReference type="Google" id="ProtNLM"/>
    </source>
</evidence>
<comment type="caution">
    <text evidence="1">The sequence shown here is derived from an EMBL/GenBank/DDBJ whole genome shotgun (WGS) entry which is preliminary data.</text>
</comment>
<protein>
    <recommendedName>
        <fullName evidence="2">Reverse transcriptase domain-containing protein</fullName>
    </recommendedName>
</protein>
<reference evidence="1" key="1">
    <citation type="journal article" date="2019" name="Sci. Rep.">
        <title>Draft genome of Tanacetum cinerariifolium, the natural source of mosquito coil.</title>
        <authorList>
            <person name="Yamashiro T."/>
            <person name="Shiraishi A."/>
            <person name="Satake H."/>
            <person name="Nakayama K."/>
        </authorList>
    </citation>
    <scope>NUCLEOTIDE SEQUENCE</scope>
</reference>
<evidence type="ECO:0000313" key="1">
    <source>
        <dbReference type="EMBL" id="GEY43403.1"/>
    </source>
</evidence>
<proteinExistence type="predicted"/>
<name>A0A699HMA6_TANCI</name>
<sequence length="289" mass="33124">MTWSSTKELLLPFENSKRVLRSRTKLFKVPSLADSNSPEFDQISEIEEHIKEQEVTEIMAETMEQYMSKTRDKIRSGIARPTIDADIQFELKGQFLKELQDNTFSGLEHKDANEHIEKVLEIVDLFHVPKITQDQLMLLAFPVSLTGAVSRWLRNEPTGSITTREGLKTKFLNKYCPHARASVSVMPFSTYTNLGLGNLSHTRMTIELADRTIKQPKGIATNVLVRIGKFVFPIDFVILDIPEDDDVPLILERPFLSTTHVKIDFHKRKVTLRVEEEKIDFKSISLPLT</sequence>
<organism evidence="1">
    <name type="scientific">Tanacetum cinerariifolium</name>
    <name type="common">Dalmatian daisy</name>
    <name type="synonym">Chrysanthemum cinerariifolium</name>
    <dbReference type="NCBI Taxonomy" id="118510"/>
    <lineage>
        <taxon>Eukaryota</taxon>
        <taxon>Viridiplantae</taxon>
        <taxon>Streptophyta</taxon>
        <taxon>Embryophyta</taxon>
        <taxon>Tracheophyta</taxon>
        <taxon>Spermatophyta</taxon>
        <taxon>Magnoliopsida</taxon>
        <taxon>eudicotyledons</taxon>
        <taxon>Gunneridae</taxon>
        <taxon>Pentapetalae</taxon>
        <taxon>asterids</taxon>
        <taxon>campanulids</taxon>
        <taxon>Asterales</taxon>
        <taxon>Asteraceae</taxon>
        <taxon>Asteroideae</taxon>
        <taxon>Anthemideae</taxon>
        <taxon>Anthemidinae</taxon>
        <taxon>Tanacetum</taxon>
    </lineage>
</organism>